<reference evidence="1 2" key="1">
    <citation type="submission" date="2018-11" db="EMBL/GenBank/DDBJ databases">
        <title>Microbial catabolism of amino acid.</title>
        <authorList>
            <person name="Hibi M."/>
            <person name="Ogawa J."/>
        </authorList>
    </citation>
    <scope>NUCLEOTIDE SEQUENCE [LARGE SCALE GENOMIC DNA]</scope>
    <source>
        <strain evidence="1 2">C31-06</strain>
    </source>
</reference>
<organism evidence="1 2">
    <name type="scientific">Rhodococcus wratislaviensis</name>
    <name type="common">Tsukamurella wratislaviensis</name>
    <dbReference type="NCBI Taxonomy" id="44752"/>
    <lineage>
        <taxon>Bacteria</taxon>
        <taxon>Bacillati</taxon>
        <taxon>Actinomycetota</taxon>
        <taxon>Actinomycetes</taxon>
        <taxon>Mycobacteriales</taxon>
        <taxon>Nocardiaceae</taxon>
        <taxon>Rhodococcus</taxon>
    </lineage>
</organism>
<sequence length="43" mass="4673">MKITAASLLELTHSAKILRARRREGLRADAPAVSARASGEREI</sequence>
<dbReference type="EMBL" id="BHYM01000047">
    <property type="protein sequence ID" value="GCE41862.1"/>
    <property type="molecule type" value="Genomic_DNA"/>
</dbReference>
<dbReference type="Proteomes" id="UP000287519">
    <property type="component" value="Unassembled WGS sequence"/>
</dbReference>
<gene>
    <name evidence="1" type="ORF">Rhow_005521</name>
</gene>
<dbReference type="AlphaFoldDB" id="A0A402CE49"/>
<name>A0A402CE49_RHOWR</name>
<protein>
    <submittedName>
        <fullName evidence="1">Uncharacterized protein</fullName>
    </submittedName>
</protein>
<accession>A0A402CE49</accession>
<keyword evidence="2" id="KW-1185">Reference proteome</keyword>
<evidence type="ECO:0000313" key="1">
    <source>
        <dbReference type="EMBL" id="GCE41862.1"/>
    </source>
</evidence>
<proteinExistence type="predicted"/>
<comment type="caution">
    <text evidence="1">The sequence shown here is derived from an EMBL/GenBank/DDBJ whole genome shotgun (WGS) entry which is preliminary data.</text>
</comment>
<evidence type="ECO:0000313" key="2">
    <source>
        <dbReference type="Proteomes" id="UP000287519"/>
    </source>
</evidence>